<organism evidence="2 3">
    <name type="scientific">Neurospora tetraspora</name>
    <dbReference type="NCBI Taxonomy" id="94610"/>
    <lineage>
        <taxon>Eukaryota</taxon>
        <taxon>Fungi</taxon>
        <taxon>Dikarya</taxon>
        <taxon>Ascomycota</taxon>
        <taxon>Pezizomycotina</taxon>
        <taxon>Sordariomycetes</taxon>
        <taxon>Sordariomycetidae</taxon>
        <taxon>Sordariales</taxon>
        <taxon>Sordariaceae</taxon>
        <taxon>Neurospora</taxon>
    </lineage>
</organism>
<accession>A0AAE0MRI4</accession>
<reference evidence="2" key="2">
    <citation type="submission" date="2023-06" db="EMBL/GenBank/DDBJ databases">
        <authorList>
            <consortium name="Lawrence Berkeley National Laboratory"/>
            <person name="Haridas S."/>
            <person name="Hensen N."/>
            <person name="Bonometti L."/>
            <person name="Westerberg I."/>
            <person name="Brannstrom I.O."/>
            <person name="Guillou S."/>
            <person name="Cros-Aarteil S."/>
            <person name="Calhoun S."/>
            <person name="Kuo A."/>
            <person name="Mondo S."/>
            <person name="Pangilinan J."/>
            <person name="Riley R."/>
            <person name="Labutti K."/>
            <person name="Andreopoulos B."/>
            <person name="Lipzen A."/>
            <person name="Chen C."/>
            <person name="Yanf M."/>
            <person name="Daum C."/>
            <person name="Ng V."/>
            <person name="Clum A."/>
            <person name="Steindorff A."/>
            <person name="Ohm R."/>
            <person name="Martin F."/>
            <person name="Silar P."/>
            <person name="Natvig D."/>
            <person name="Lalanne C."/>
            <person name="Gautier V."/>
            <person name="Ament-Velasquez S.L."/>
            <person name="Kruys A."/>
            <person name="Hutchinson M.I."/>
            <person name="Powell A.J."/>
            <person name="Barry K."/>
            <person name="Miller A.N."/>
            <person name="Grigoriev I.V."/>
            <person name="Debuchy R."/>
            <person name="Gladieux P."/>
            <person name="Thoren M.H."/>
            <person name="Johannesson H."/>
        </authorList>
    </citation>
    <scope>NUCLEOTIDE SEQUENCE</scope>
    <source>
        <strain evidence="2">CBS 560.94</strain>
    </source>
</reference>
<dbReference type="GO" id="GO:0033698">
    <property type="term" value="C:Rpd3L complex"/>
    <property type="evidence" value="ECO:0007669"/>
    <property type="project" value="TreeGrafter"/>
</dbReference>
<dbReference type="InterPro" id="IPR013904">
    <property type="entry name" value="RXT2_N"/>
</dbReference>
<evidence type="ECO:0000313" key="2">
    <source>
        <dbReference type="EMBL" id="KAK3343061.1"/>
    </source>
</evidence>
<name>A0AAE0MRI4_9PEZI</name>
<dbReference type="PANTHER" id="PTHR28232">
    <property type="entry name" value="TRANSCRIPTIONAL REGULATORY PROTEIN RXT2"/>
    <property type="match status" value="1"/>
</dbReference>
<dbReference type="GeneID" id="87859445"/>
<keyword evidence="3" id="KW-1185">Reference proteome</keyword>
<reference evidence="2" key="1">
    <citation type="journal article" date="2023" name="Mol. Phylogenet. Evol.">
        <title>Genome-scale phylogeny and comparative genomics of the fungal order Sordariales.</title>
        <authorList>
            <person name="Hensen N."/>
            <person name="Bonometti L."/>
            <person name="Westerberg I."/>
            <person name="Brannstrom I.O."/>
            <person name="Guillou S."/>
            <person name="Cros-Aarteil S."/>
            <person name="Calhoun S."/>
            <person name="Haridas S."/>
            <person name="Kuo A."/>
            <person name="Mondo S."/>
            <person name="Pangilinan J."/>
            <person name="Riley R."/>
            <person name="LaButti K."/>
            <person name="Andreopoulos B."/>
            <person name="Lipzen A."/>
            <person name="Chen C."/>
            <person name="Yan M."/>
            <person name="Daum C."/>
            <person name="Ng V."/>
            <person name="Clum A."/>
            <person name="Steindorff A."/>
            <person name="Ohm R.A."/>
            <person name="Martin F."/>
            <person name="Silar P."/>
            <person name="Natvig D.O."/>
            <person name="Lalanne C."/>
            <person name="Gautier V."/>
            <person name="Ament-Velasquez S.L."/>
            <person name="Kruys A."/>
            <person name="Hutchinson M.I."/>
            <person name="Powell A.J."/>
            <person name="Barry K."/>
            <person name="Miller A.N."/>
            <person name="Grigoriev I.V."/>
            <person name="Debuchy R."/>
            <person name="Gladieux P."/>
            <person name="Hiltunen Thoren M."/>
            <person name="Johannesson H."/>
        </authorList>
    </citation>
    <scope>NUCLEOTIDE SEQUENCE</scope>
    <source>
        <strain evidence="2">CBS 560.94</strain>
    </source>
</reference>
<comment type="caution">
    <text evidence="2">The sequence shown here is derived from an EMBL/GenBank/DDBJ whole genome shotgun (WGS) entry which is preliminary data.</text>
</comment>
<protein>
    <submittedName>
        <fullName evidence="2">RXT2-like protein</fullName>
    </submittedName>
</protein>
<dbReference type="Proteomes" id="UP001278500">
    <property type="component" value="Unassembled WGS sequence"/>
</dbReference>
<evidence type="ECO:0000313" key="3">
    <source>
        <dbReference type="Proteomes" id="UP001278500"/>
    </source>
</evidence>
<dbReference type="AlphaFoldDB" id="A0AAE0MRI4"/>
<dbReference type="InterPro" id="IPR039602">
    <property type="entry name" value="Rxt2"/>
</dbReference>
<evidence type="ECO:0000259" key="1">
    <source>
        <dbReference type="Pfam" id="PF08595"/>
    </source>
</evidence>
<dbReference type="EMBL" id="JAUEPP010000005">
    <property type="protein sequence ID" value="KAK3343061.1"/>
    <property type="molecule type" value="Genomic_DNA"/>
</dbReference>
<sequence>MSTQQQAMIMDTIVSIRKTLKRKAYESDSDSSIDHNTNRGYKLKKRARFVKQGRLANSNGPAAYKECYQVAEHAGYQRAIINQNPPLIDEDGYDIDSDDNEERVQEAISATMEENPYASILLEREWTQYVLCSSM</sequence>
<dbReference type="Pfam" id="PF08595">
    <property type="entry name" value="RXT2_N"/>
    <property type="match status" value="1"/>
</dbReference>
<proteinExistence type="predicted"/>
<feature type="domain" description="Transcriptional regulatory protein RXT2 N-terminal" evidence="1">
    <location>
        <begin position="37"/>
        <end position="123"/>
    </location>
</feature>
<dbReference type="RefSeq" id="XP_062680854.1">
    <property type="nucleotide sequence ID" value="XM_062822291.1"/>
</dbReference>
<dbReference type="GO" id="GO:0005829">
    <property type="term" value="C:cytosol"/>
    <property type="evidence" value="ECO:0007669"/>
    <property type="project" value="TreeGrafter"/>
</dbReference>
<gene>
    <name evidence="2" type="ORF">B0H65DRAFT_238993</name>
</gene>
<dbReference type="PANTHER" id="PTHR28232:SF1">
    <property type="entry name" value="TRANSCRIPTIONAL REGULATORY PROTEIN RXT2"/>
    <property type="match status" value="1"/>
</dbReference>